<dbReference type="STRING" id="888268.A0A1E5V721"/>
<dbReference type="Proteomes" id="UP000095767">
    <property type="component" value="Unassembled WGS sequence"/>
</dbReference>
<evidence type="ECO:0000313" key="6">
    <source>
        <dbReference type="EMBL" id="OEL20908.1"/>
    </source>
</evidence>
<evidence type="ECO:0000313" key="7">
    <source>
        <dbReference type="Proteomes" id="UP000095767"/>
    </source>
</evidence>
<proteinExistence type="predicted"/>
<dbReference type="PANTHER" id="PTHR10315:SF71">
    <property type="entry name" value="RING-TYPE E3 UBIQUITIN TRANSFERASE"/>
    <property type="match status" value="1"/>
</dbReference>
<dbReference type="OrthoDB" id="680811at2759"/>
<reference evidence="6 7" key="1">
    <citation type="submission" date="2016-09" db="EMBL/GenBank/DDBJ databases">
        <title>The draft genome of Dichanthelium oligosanthes: A C3 panicoid grass species.</title>
        <authorList>
            <person name="Studer A.J."/>
            <person name="Schnable J.C."/>
            <person name="Brutnell T.P."/>
        </authorList>
    </citation>
    <scope>NUCLEOTIDE SEQUENCE [LARGE SCALE GENOMIC DNA]</scope>
    <source>
        <strain evidence="7">cv. Kellogg 1175</strain>
        <tissue evidence="6">Leaf</tissue>
    </source>
</reference>
<dbReference type="PANTHER" id="PTHR10315">
    <property type="entry name" value="E3 UBIQUITIN PROTEIN LIGASE SIAH"/>
    <property type="match status" value="1"/>
</dbReference>
<keyword evidence="1" id="KW-0479">Metal-binding</keyword>
<dbReference type="GO" id="GO:0061630">
    <property type="term" value="F:ubiquitin protein ligase activity"/>
    <property type="evidence" value="ECO:0007669"/>
    <property type="project" value="TreeGrafter"/>
</dbReference>
<dbReference type="InterPro" id="IPR052088">
    <property type="entry name" value="E3_ubiquitin-ligase_SINA"/>
</dbReference>
<dbReference type="AlphaFoldDB" id="A0A1E5V721"/>
<keyword evidence="3" id="KW-0862">Zinc</keyword>
<dbReference type="EMBL" id="LWDX02049236">
    <property type="protein sequence ID" value="OEL20908.1"/>
    <property type="molecule type" value="Genomic_DNA"/>
</dbReference>
<keyword evidence="2 4" id="KW-0863">Zinc-finger</keyword>
<accession>A0A1E5V721</accession>
<feature type="domain" description="SIAH-type" evidence="5">
    <location>
        <begin position="91"/>
        <end position="148"/>
    </location>
</feature>
<dbReference type="InterPro" id="IPR013010">
    <property type="entry name" value="Znf_SIAH"/>
</dbReference>
<dbReference type="InterPro" id="IPR013083">
    <property type="entry name" value="Znf_RING/FYVE/PHD"/>
</dbReference>
<dbReference type="PROSITE" id="PS51081">
    <property type="entry name" value="ZF_SIAH"/>
    <property type="match status" value="1"/>
</dbReference>
<gene>
    <name evidence="6" type="ORF">BAE44_0018073</name>
</gene>
<evidence type="ECO:0000256" key="4">
    <source>
        <dbReference type="PROSITE-ProRule" id="PRU00455"/>
    </source>
</evidence>
<sequence length="293" mass="31177">MDSCVGYRAAAASTSTGRTEWDAPAALLSARCSPRRSSSMKDLLRDSELKSPPRCKNGGCCDRVQGTCPSCRDPEPIGVNRCRPLESAIAAMLFPYGFSGDGCEQRLRYAGRRAHGAIFCRHAPCACRFPGCAYAGRLLHDHIRDAHQDGAGGEDDAAAVGFVREAMVTLHRSMVFRVLLHAPDSRVFLLLNGGGVPSGRSLLLPSVGPRPAGDRALEYIMAVRAGGERDPGGAHSLSASGPVPCTRRWAGPDGHLPAEGFLFVPDAYWSSSGSVSVTVHVRKLIVEPAVDKP</sequence>
<dbReference type="Gene3D" id="3.30.40.10">
    <property type="entry name" value="Zinc/RING finger domain, C3HC4 (zinc finger)"/>
    <property type="match status" value="1"/>
</dbReference>
<comment type="caution">
    <text evidence="6">The sequence shown here is derived from an EMBL/GenBank/DDBJ whole genome shotgun (WGS) entry which is preliminary data.</text>
</comment>
<evidence type="ECO:0000259" key="5">
    <source>
        <dbReference type="PROSITE" id="PS51081"/>
    </source>
</evidence>
<dbReference type="GO" id="GO:0008270">
    <property type="term" value="F:zinc ion binding"/>
    <property type="evidence" value="ECO:0007669"/>
    <property type="project" value="UniProtKB-KW"/>
</dbReference>
<keyword evidence="7" id="KW-1185">Reference proteome</keyword>
<evidence type="ECO:0000256" key="2">
    <source>
        <dbReference type="ARBA" id="ARBA00022771"/>
    </source>
</evidence>
<name>A0A1E5V721_9POAL</name>
<evidence type="ECO:0000256" key="1">
    <source>
        <dbReference type="ARBA" id="ARBA00022723"/>
    </source>
</evidence>
<dbReference type="SUPFAM" id="SSF49599">
    <property type="entry name" value="TRAF domain-like"/>
    <property type="match status" value="1"/>
</dbReference>
<protein>
    <recommendedName>
        <fullName evidence="5">SIAH-type domain-containing protein</fullName>
    </recommendedName>
</protein>
<dbReference type="GO" id="GO:0005737">
    <property type="term" value="C:cytoplasm"/>
    <property type="evidence" value="ECO:0007669"/>
    <property type="project" value="TreeGrafter"/>
</dbReference>
<evidence type="ECO:0000256" key="3">
    <source>
        <dbReference type="ARBA" id="ARBA00022833"/>
    </source>
</evidence>
<organism evidence="6 7">
    <name type="scientific">Dichanthelium oligosanthes</name>
    <dbReference type="NCBI Taxonomy" id="888268"/>
    <lineage>
        <taxon>Eukaryota</taxon>
        <taxon>Viridiplantae</taxon>
        <taxon>Streptophyta</taxon>
        <taxon>Embryophyta</taxon>
        <taxon>Tracheophyta</taxon>
        <taxon>Spermatophyta</taxon>
        <taxon>Magnoliopsida</taxon>
        <taxon>Liliopsida</taxon>
        <taxon>Poales</taxon>
        <taxon>Poaceae</taxon>
        <taxon>PACMAD clade</taxon>
        <taxon>Panicoideae</taxon>
        <taxon>Panicodae</taxon>
        <taxon>Paniceae</taxon>
        <taxon>Dichantheliinae</taxon>
        <taxon>Dichanthelium</taxon>
    </lineage>
</organism>